<dbReference type="InterPro" id="IPR015943">
    <property type="entry name" value="WD40/YVTN_repeat-like_dom_sf"/>
</dbReference>
<dbReference type="PROSITE" id="PS00678">
    <property type="entry name" value="WD_REPEATS_1"/>
    <property type="match status" value="2"/>
</dbReference>
<keyword evidence="6" id="KW-1185">Reference proteome</keyword>
<dbReference type="Gene3D" id="2.130.10.10">
    <property type="entry name" value="YVTN repeat-like/Quinoprotein amine dehydrogenase"/>
    <property type="match status" value="3"/>
</dbReference>
<dbReference type="STRING" id="134849.SAMN05443668_110105"/>
<dbReference type="PROSITE" id="PS50082">
    <property type="entry name" value="WD_REPEATS_2"/>
    <property type="match status" value="4"/>
</dbReference>
<dbReference type="SUPFAM" id="SSF50978">
    <property type="entry name" value="WD40 repeat-like"/>
    <property type="match status" value="1"/>
</dbReference>
<keyword evidence="4" id="KW-1133">Transmembrane helix</keyword>
<dbReference type="InterPro" id="IPR001680">
    <property type="entry name" value="WD40_rpt"/>
</dbReference>
<evidence type="ECO:0000256" key="1">
    <source>
        <dbReference type="ARBA" id="ARBA00022574"/>
    </source>
</evidence>
<dbReference type="PANTHER" id="PTHR44129">
    <property type="entry name" value="WD REPEAT-CONTAINING PROTEIN POP1"/>
    <property type="match status" value="1"/>
</dbReference>
<evidence type="ECO:0000256" key="3">
    <source>
        <dbReference type="PROSITE-ProRule" id="PRU00221"/>
    </source>
</evidence>
<keyword evidence="1 3" id="KW-0853">WD repeat</keyword>
<protein>
    <submittedName>
        <fullName evidence="5">WD domain-containing protein, G-beta repeat-containing protein</fullName>
    </submittedName>
</protein>
<evidence type="ECO:0000256" key="4">
    <source>
        <dbReference type="SAM" id="Phobius"/>
    </source>
</evidence>
<dbReference type="PROSITE" id="PS50294">
    <property type="entry name" value="WD_REPEATS_REGION"/>
    <property type="match status" value="3"/>
</dbReference>
<dbReference type="InterPro" id="IPR020472">
    <property type="entry name" value="WD40_PAC1"/>
</dbReference>
<keyword evidence="4" id="KW-0472">Membrane</keyword>
<dbReference type="InterPro" id="IPR050349">
    <property type="entry name" value="WD_LIS1/nudF_dynein_reg"/>
</dbReference>
<keyword evidence="4" id="KW-0812">Transmembrane</keyword>
<proteinExistence type="predicted"/>
<evidence type="ECO:0000313" key="6">
    <source>
        <dbReference type="Proteomes" id="UP000184440"/>
    </source>
</evidence>
<evidence type="ECO:0000256" key="2">
    <source>
        <dbReference type="ARBA" id="ARBA00022737"/>
    </source>
</evidence>
<gene>
    <name evidence="5" type="ORF">SAMN05443668_110105</name>
</gene>
<feature type="repeat" description="WD" evidence="3">
    <location>
        <begin position="439"/>
        <end position="465"/>
    </location>
</feature>
<feature type="repeat" description="WD" evidence="3">
    <location>
        <begin position="255"/>
        <end position="296"/>
    </location>
</feature>
<name>A0A1M7RD86_9ACTN</name>
<accession>A0A1M7RD86</accession>
<dbReference type="Pfam" id="PF00400">
    <property type="entry name" value="WD40"/>
    <property type="match status" value="4"/>
</dbReference>
<reference evidence="5 6" key="1">
    <citation type="submission" date="2016-11" db="EMBL/GenBank/DDBJ databases">
        <authorList>
            <person name="Jaros S."/>
            <person name="Januszkiewicz K."/>
            <person name="Wedrychowicz H."/>
        </authorList>
    </citation>
    <scope>NUCLEOTIDE SEQUENCE [LARGE SCALE GENOMIC DNA]</scope>
    <source>
        <strain evidence="5 6">DSM 46144</strain>
    </source>
</reference>
<evidence type="ECO:0000313" key="5">
    <source>
        <dbReference type="EMBL" id="SHN44186.1"/>
    </source>
</evidence>
<sequence length="465" mass="49347">MDAAPASQAIEAITSRLAQADANPTETEGDVTSESLFRAVADRLLLSDDGRGAYQRITEHPTDDEAKDAAIRTLQFELERDHVFAARIQALLAGEEDPEIVVAPPSRRSKWAWILGGSAALLVIGLAAAAALAYPRVTNSSTPNVATSPSPAPFGPTWKVIGDVGVRANDVEFHSRYGDLFATANVDGTITLWKVGRKARLARFDSTNGMPASGPAEMRSLEFSRDGRRLVAAGMRGSIEVWNLDTGRLATRPFGAGRMGVVNSVTLSPDRQTVASASADGTVRLWNANNGQQLGDPIDATPEGAAYRVAVNAVKFSPNGKMLATLSDDGSVSFWNVATRERLRQTDSPSSTVGTAGDELVYRPDGRVVASVSASGVHLWDARTGRSIPVPKTDSIGAFAFRPDGKMLACASIEGPVKLYDPTTLRPVGNPPPGGFRFVDAMAFSPSGKYLAAAEADRGVRIWSI</sequence>
<dbReference type="InterPro" id="IPR036322">
    <property type="entry name" value="WD40_repeat_dom_sf"/>
</dbReference>
<feature type="repeat" description="WD" evidence="3">
    <location>
        <begin position="304"/>
        <end position="345"/>
    </location>
</feature>
<feature type="repeat" description="WD" evidence="3">
    <location>
        <begin position="218"/>
        <end position="252"/>
    </location>
</feature>
<dbReference type="Proteomes" id="UP000184440">
    <property type="component" value="Unassembled WGS sequence"/>
</dbReference>
<dbReference type="CDD" id="cd00200">
    <property type="entry name" value="WD40"/>
    <property type="match status" value="1"/>
</dbReference>
<feature type="transmembrane region" description="Helical" evidence="4">
    <location>
        <begin position="111"/>
        <end position="134"/>
    </location>
</feature>
<keyword evidence="2" id="KW-0677">Repeat</keyword>
<organism evidence="5 6">
    <name type="scientific">Cryptosporangium aurantiacum</name>
    <dbReference type="NCBI Taxonomy" id="134849"/>
    <lineage>
        <taxon>Bacteria</taxon>
        <taxon>Bacillati</taxon>
        <taxon>Actinomycetota</taxon>
        <taxon>Actinomycetes</taxon>
        <taxon>Cryptosporangiales</taxon>
        <taxon>Cryptosporangiaceae</taxon>
        <taxon>Cryptosporangium</taxon>
    </lineage>
</organism>
<dbReference type="EMBL" id="FRCS01000010">
    <property type="protein sequence ID" value="SHN44186.1"/>
    <property type="molecule type" value="Genomic_DNA"/>
</dbReference>
<dbReference type="SMART" id="SM00320">
    <property type="entry name" value="WD40"/>
    <property type="match status" value="7"/>
</dbReference>
<dbReference type="AlphaFoldDB" id="A0A1M7RD86"/>
<dbReference type="InterPro" id="IPR019775">
    <property type="entry name" value="WD40_repeat_CS"/>
</dbReference>
<dbReference type="PRINTS" id="PR00320">
    <property type="entry name" value="GPROTEINBRPT"/>
</dbReference>